<reference evidence="4" key="1">
    <citation type="submission" date="2018-10" db="EMBL/GenBank/DDBJ databases">
        <title>Transcriptome assembly of Aceria tosichella (Wheat curl mite) Type 2.</title>
        <authorList>
            <person name="Scully E.D."/>
            <person name="Geib S.M."/>
            <person name="Palmer N.A."/>
            <person name="Gupta A.K."/>
            <person name="Sarath G."/>
            <person name="Tatineni S."/>
        </authorList>
    </citation>
    <scope>NUCLEOTIDE SEQUENCE</scope>
    <source>
        <strain evidence="4">LincolnNE</strain>
    </source>
</reference>
<dbReference type="CDD" id="cd00136">
    <property type="entry name" value="PDZ_canonical"/>
    <property type="match status" value="1"/>
</dbReference>
<feature type="compositionally biased region" description="Basic and acidic residues" evidence="1">
    <location>
        <begin position="360"/>
        <end position="370"/>
    </location>
</feature>
<feature type="compositionally biased region" description="Low complexity" evidence="1">
    <location>
        <begin position="625"/>
        <end position="649"/>
    </location>
</feature>
<feature type="region of interest" description="Disordered" evidence="1">
    <location>
        <begin position="188"/>
        <end position="207"/>
    </location>
</feature>
<feature type="domain" description="PDZ" evidence="3">
    <location>
        <begin position="964"/>
        <end position="1031"/>
    </location>
</feature>
<feature type="compositionally biased region" description="Basic and acidic residues" evidence="1">
    <location>
        <begin position="69"/>
        <end position="82"/>
    </location>
</feature>
<feature type="compositionally biased region" description="Polar residues" evidence="1">
    <location>
        <begin position="29"/>
        <end position="45"/>
    </location>
</feature>
<dbReference type="InterPro" id="IPR036034">
    <property type="entry name" value="PDZ_sf"/>
</dbReference>
<dbReference type="InterPro" id="IPR052074">
    <property type="entry name" value="NonRcpt_TyrProt_Phosphatase"/>
</dbReference>
<feature type="compositionally biased region" description="Low complexity" evidence="1">
    <location>
        <begin position="173"/>
        <end position="183"/>
    </location>
</feature>
<dbReference type="SMART" id="SM00228">
    <property type="entry name" value="PDZ"/>
    <property type="match status" value="1"/>
</dbReference>
<feature type="compositionally biased region" description="Low complexity" evidence="1">
    <location>
        <begin position="140"/>
        <end position="151"/>
    </location>
</feature>
<dbReference type="AlphaFoldDB" id="A0A6G1S7T0"/>
<feature type="compositionally biased region" description="Polar residues" evidence="1">
    <location>
        <begin position="611"/>
        <end position="624"/>
    </location>
</feature>
<feature type="compositionally biased region" description="Low complexity" evidence="1">
    <location>
        <begin position="266"/>
        <end position="309"/>
    </location>
</feature>
<feature type="compositionally biased region" description="Low complexity" evidence="1">
    <location>
        <begin position="439"/>
        <end position="460"/>
    </location>
</feature>
<feature type="region of interest" description="Disordered" evidence="1">
    <location>
        <begin position="136"/>
        <end position="183"/>
    </location>
</feature>
<feature type="compositionally biased region" description="Polar residues" evidence="1">
    <location>
        <begin position="321"/>
        <end position="332"/>
    </location>
</feature>
<feature type="compositionally biased region" description="Polar residues" evidence="1">
    <location>
        <begin position="513"/>
        <end position="554"/>
    </location>
</feature>
<sequence>MDSIQMRRESAKKKKKNKTPLATMLTAAQRETSAATWRCATSHQESLSSGNDSSSHLTGRPLKKRRHASREEERVEEERQAGDDDDCLPVLQSEDRRPRLRGTCGPMMTKCRRTSTLNLLILSTLFIIHSHQQTSTSEAQQTRMQNQQQQQHRADSSNRWQAASSNATIGRPVSSSSSVSGSVINQQAAGPTANANGQQEQQQDSSHKLSIVISNQNQANIITPRSQPTAAPPMPSSARAPQRENHNGNLNIEPRQQRPPVPPQPSDTLETAAATTSASRTTTAEGSESPSGSSQPSISESDGFESSGSESGGGSGETVLASDSSETGQPSSAAADGDEMEPDVGEEPTAEEGSPTADSPIDRSDDRMGEEAQQGSSFSTSSSSSAPDAYEGIQLRPSRQSQGGSQLDEPSQSAGGRAIGGGGATSTTLRTIARAPQETTTASTVTTTSMGPPSRQASSSPAPPPTQRPTQSASSPAAGSFDVSLGANRMLIKSADDYETRLLLSSSPSPLPTSHQQPQWNRHSMSTQPLPVTTTLSSIMDSARAKQQQQQPMTTRAPRPQLATNSNFHELATESVNHHYHELPADGTTGGHAPSYSSSSMGGFNGRRLESTGNSNNEPTQTMGSQSQSPSPSSSQSRQVGSNSQQQQQQFIVDSQANHHHELPIASICYTPFSLLMVILATIVITLIVCLSAYYLFKYLKRHQFDLVANSKHFDHKHLSSSSNGYSHGALGAREGAAVLPLSSQSANYLLASGSTLEFNHQAHNLTPAHRAGGGSCSVHHLLQANERCNKCLAMPGADFVGPDGSQQQALRRPIHHQTTMASFTNYAFRNPYFTDDELHQQRRPHDGSPVSLPLERSNSSRAGSFLPTTRLARTIDNGELEMGAQSDCTGTGTGGLLKAASSIEQMHFIESHIAELHNRQVTSSVKELSSLGADTMQTAQQVVDLTSEEQQARARAHSKEGDLVAIDLTGHDIIGLGFDVCGNQRDGIFIRSVSSHGPAKESGCMEPGDRIKCVNVSFENMTIQDACDILNAGAPYKLRLLIEKKIATISVLNKIQQSNNNRPTLLARGQAAGVGDQQQLRPMMTMLQPGPKQMLIDTHDQRGPLEMSRVYLRRLIGRVAAAAAGSQQEALANSSRSDNVQR</sequence>
<evidence type="ECO:0000259" key="3">
    <source>
        <dbReference type="PROSITE" id="PS50106"/>
    </source>
</evidence>
<proteinExistence type="predicted"/>
<feature type="region of interest" description="Disordered" evidence="1">
    <location>
        <begin position="219"/>
        <end position="481"/>
    </location>
</feature>
<feature type="region of interest" description="Disordered" evidence="1">
    <location>
        <begin position="581"/>
        <end position="649"/>
    </location>
</feature>
<dbReference type="PANTHER" id="PTHR46900">
    <property type="entry name" value="TYROSINE-PROTEIN PHOSPHATASE NON-RECEPTOR TYPE 13"/>
    <property type="match status" value="1"/>
</dbReference>
<name>A0A6G1S7T0_9ACAR</name>
<dbReference type="Pfam" id="PF00595">
    <property type="entry name" value="PDZ"/>
    <property type="match status" value="1"/>
</dbReference>
<evidence type="ECO:0000256" key="2">
    <source>
        <dbReference type="SAM" id="Phobius"/>
    </source>
</evidence>
<dbReference type="InterPro" id="IPR001478">
    <property type="entry name" value="PDZ"/>
</dbReference>
<gene>
    <name evidence="4" type="ORF">g.14143</name>
</gene>
<evidence type="ECO:0000313" key="4">
    <source>
        <dbReference type="EMBL" id="MDE46217.1"/>
    </source>
</evidence>
<dbReference type="EMBL" id="GGYP01001446">
    <property type="protein sequence ID" value="MDE46217.1"/>
    <property type="molecule type" value="Transcribed_RNA"/>
</dbReference>
<feature type="compositionally biased region" description="Polar residues" evidence="1">
    <location>
        <begin position="397"/>
        <end position="410"/>
    </location>
</feature>
<protein>
    <recommendedName>
        <fullName evidence="3">PDZ domain-containing protein</fullName>
    </recommendedName>
</protein>
<feature type="compositionally biased region" description="Low complexity" evidence="1">
    <location>
        <begin position="376"/>
        <end position="385"/>
    </location>
</feature>
<feature type="region of interest" description="Disordered" evidence="1">
    <location>
        <begin position="840"/>
        <end position="864"/>
    </location>
</feature>
<organism evidence="4">
    <name type="scientific">Aceria tosichella</name>
    <name type="common">wheat curl mite</name>
    <dbReference type="NCBI Taxonomy" id="561515"/>
    <lineage>
        <taxon>Eukaryota</taxon>
        <taxon>Metazoa</taxon>
        <taxon>Ecdysozoa</taxon>
        <taxon>Arthropoda</taxon>
        <taxon>Chelicerata</taxon>
        <taxon>Arachnida</taxon>
        <taxon>Acari</taxon>
        <taxon>Acariformes</taxon>
        <taxon>Trombidiformes</taxon>
        <taxon>Prostigmata</taxon>
        <taxon>Eupodina</taxon>
        <taxon>Eriophyoidea</taxon>
        <taxon>Eriophyidae</taxon>
        <taxon>Eriophyinae</taxon>
        <taxon>Aceriini</taxon>
        <taxon>Aceria</taxon>
    </lineage>
</organism>
<keyword evidence="2" id="KW-1133">Transmembrane helix</keyword>
<feature type="compositionally biased region" description="Low complexity" evidence="1">
    <location>
        <begin position="46"/>
        <end position="55"/>
    </location>
</feature>
<feature type="compositionally biased region" description="Polar residues" evidence="1">
    <location>
        <begin position="188"/>
        <end position="204"/>
    </location>
</feature>
<feature type="region of interest" description="Disordered" evidence="1">
    <location>
        <begin position="1"/>
        <end position="105"/>
    </location>
</feature>
<dbReference type="PANTHER" id="PTHR46900:SF2">
    <property type="entry name" value="TYROSINE-PROTEIN PHOSPHATASE NON-RECEPTOR TYPE 13"/>
    <property type="match status" value="1"/>
</dbReference>
<feature type="region of interest" description="Disordered" evidence="1">
    <location>
        <begin position="503"/>
        <end position="561"/>
    </location>
</feature>
<keyword evidence="2" id="KW-0472">Membrane</keyword>
<keyword evidence="2" id="KW-0812">Transmembrane</keyword>
<evidence type="ECO:0000256" key="1">
    <source>
        <dbReference type="SAM" id="MobiDB-lite"/>
    </source>
</evidence>
<feature type="compositionally biased region" description="Acidic residues" evidence="1">
    <location>
        <begin position="336"/>
        <end position="350"/>
    </location>
</feature>
<feature type="compositionally biased region" description="Polar residues" evidence="1">
    <location>
        <begin position="157"/>
        <end position="168"/>
    </location>
</feature>
<dbReference type="Gene3D" id="2.30.42.10">
    <property type="match status" value="1"/>
</dbReference>
<accession>A0A6G1S7T0</accession>
<dbReference type="SUPFAM" id="SSF50156">
    <property type="entry name" value="PDZ domain-like"/>
    <property type="match status" value="1"/>
</dbReference>
<dbReference type="PROSITE" id="PS50106">
    <property type="entry name" value="PDZ"/>
    <property type="match status" value="1"/>
</dbReference>
<feature type="transmembrane region" description="Helical" evidence="2">
    <location>
        <begin position="673"/>
        <end position="697"/>
    </location>
</feature>